<proteinExistence type="predicted"/>
<dbReference type="EnsemblMetazoa" id="HelroT170991">
    <property type="protein sequence ID" value="HelroP170991"/>
    <property type="gene ID" value="HelroG170991"/>
</dbReference>
<dbReference type="CTD" id="20203437"/>
<accession>T1F3N8</accession>
<dbReference type="EMBL" id="KB096275">
    <property type="protein sequence ID" value="ESO06955.1"/>
    <property type="molecule type" value="Genomic_DNA"/>
</dbReference>
<reference evidence="2" key="3">
    <citation type="submission" date="2015-06" db="UniProtKB">
        <authorList>
            <consortium name="EnsemblMetazoa"/>
        </authorList>
    </citation>
    <scope>IDENTIFICATION</scope>
</reference>
<dbReference type="AlphaFoldDB" id="T1F3N8"/>
<dbReference type="EMBL" id="AMQM01003730">
    <property type="status" value="NOT_ANNOTATED_CDS"/>
    <property type="molecule type" value="Genomic_DNA"/>
</dbReference>
<gene>
    <name evidence="2" type="primary">20203437</name>
    <name evidence="1" type="ORF">HELRODRAFT_170991</name>
</gene>
<dbReference type="HOGENOM" id="CLU_2099484_0_0_1"/>
<organism evidence="2 3">
    <name type="scientific">Helobdella robusta</name>
    <name type="common">Californian leech</name>
    <dbReference type="NCBI Taxonomy" id="6412"/>
    <lineage>
        <taxon>Eukaryota</taxon>
        <taxon>Metazoa</taxon>
        <taxon>Spiralia</taxon>
        <taxon>Lophotrochozoa</taxon>
        <taxon>Annelida</taxon>
        <taxon>Clitellata</taxon>
        <taxon>Hirudinea</taxon>
        <taxon>Rhynchobdellida</taxon>
        <taxon>Glossiphoniidae</taxon>
        <taxon>Helobdella</taxon>
    </lineage>
</organism>
<evidence type="ECO:0000313" key="1">
    <source>
        <dbReference type="EMBL" id="ESO06955.1"/>
    </source>
</evidence>
<dbReference type="KEGG" id="hro:HELRODRAFT_170991"/>
<sequence>MASYKSRWRMSIDFRNGTIWGSTNPLNSTSSHVHLTRQRYIPQFNIVIILIKAGERKNNKKLEKKKNENISYCVNVLLKYELSKQDTPYHLVTTKKTPHHLIKIAQQFQHNSIDEK</sequence>
<reference evidence="1 3" key="2">
    <citation type="journal article" date="2013" name="Nature">
        <title>Insights into bilaterian evolution from three spiralian genomes.</title>
        <authorList>
            <person name="Simakov O."/>
            <person name="Marletaz F."/>
            <person name="Cho S.J."/>
            <person name="Edsinger-Gonzales E."/>
            <person name="Havlak P."/>
            <person name="Hellsten U."/>
            <person name="Kuo D.H."/>
            <person name="Larsson T."/>
            <person name="Lv J."/>
            <person name="Arendt D."/>
            <person name="Savage R."/>
            <person name="Osoegawa K."/>
            <person name="de Jong P."/>
            <person name="Grimwood J."/>
            <person name="Chapman J.A."/>
            <person name="Shapiro H."/>
            <person name="Aerts A."/>
            <person name="Otillar R.P."/>
            <person name="Terry A.Y."/>
            <person name="Boore J.L."/>
            <person name="Grigoriev I.V."/>
            <person name="Lindberg D.R."/>
            <person name="Seaver E.C."/>
            <person name="Weisblat D.A."/>
            <person name="Putnam N.H."/>
            <person name="Rokhsar D.S."/>
        </authorList>
    </citation>
    <scope>NUCLEOTIDE SEQUENCE</scope>
</reference>
<dbReference type="RefSeq" id="XP_009015051.1">
    <property type="nucleotide sequence ID" value="XM_009016803.1"/>
</dbReference>
<keyword evidence="3" id="KW-1185">Reference proteome</keyword>
<evidence type="ECO:0000313" key="2">
    <source>
        <dbReference type="EnsemblMetazoa" id="HelroP170991"/>
    </source>
</evidence>
<dbReference type="GeneID" id="20203437"/>
<evidence type="ECO:0000313" key="3">
    <source>
        <dbReference type="Proteomes" id="UP000015101"/>
    </source>
</evidence>
<protein>
    <submittedName>
        <fullName evidence="1 2">Uncharacterized protein</fullName>
    </submittedName>
</protein>
<dbReference type="InParanoid" id="T1F3N8"/>
<name>T1F3N8_HELRO</name>
<dbReference type="Proteomes" id="UP000015101">
    <property type="component" value="Unassembled WGS sequence"/>
</dbReference>
<reference evidence="3" key="1">
    <citation type="submission" date="2012-12" db="EMBL/GenBank/DDBJ databases">
        <authorList>
            <person name="Hellsten U."/>
            <person name="Grimwood J."/>
            <person name="Chapman J.A."/>
            <person name="Shapiro H."/>
            <person name="Aerts A."/>
            <person name="Otillar R.P."/>
            <person name="Terry A.Y."/>
            <person name="Boore J.L."/>
            <person name="Simakov O."/>
            <person name="Marletaz F."/>
            <person name="Cho S.-J."/>
            <person name="Edsinger-Gonzales E."/>
            <person name="Havlak P."/>
            <person name="Kuo D.-H."/>
            <person name="Larsson T."/>
            <person name="Lv J."/>
            <person name="Arendt D."/>
            <person name="Savage R."/>
            <person name="Osoegawa K."/>
            <person name="de Jong P."/>
            <person name="Lindberg D.R."/>
            <person name="Seaver E.C."/>
            <person name="Weisblat D.A."/>
            <person name="Putnam N.H."/>
            <person name="Grigoriev I.V."/>
            <person name="Rokhsar D.S."/>
        </authorList>
    </citation>
    <scope>NUCLEOTIDE SEQUENCE</scope>
</reference>